<dbReference type="Proteomes" id="UP000204647">
    <property type="component" value="Segment"/>
</dbReference>
<dbReference type="GeneID" id="26633007"/>
<protein>
    <submittedName>
        <fullName evidence="1">Uncharacterized protein</fullName>
    </submittedName>
</protein>
<name>A0A0K2D108_9CAUD</name>
<dbReference type="EMBL" id="KT307976">
    <property type="protein sequence ID" value="ALA13408.1"/>
    <property type="molecule type" value="Genomic_DNA"/>
</dbReference>
<dbReference type="KEGG" id="vg:26633007"/>
<dbReference type="OrthoDB" id="18304at10239"/>
<sequence length="90" mass="10598">MSLLVATCDYNEEREMYDNLCYGEELKRYDIGGIFQLVLKKEDNRYQGYYVVHRTKETFTYDGGNLSKKKIMTIFWNKAKSLGATDLKFS</sequence>
<gene>
    <name evidence="1" type="ORF">AVESOBMORE_253</name>
</gene>
<accession>A0A0K2D108</accession>
<dbReference type="RefSeq" id="YP_009206608.1">
    <property type="nucleotide sequence ID" value="NC_028887.1"/>
</dbReference>
<proteinExistence type="predicted"/>
<reference evidence="1 2" key="1">
    <citation type="journal article" date="2015" name="Genome Announc.">
        <title>Genome Sequences of Two Bacillus cereus Group Bacteriophages, Eyuki and AvesoBmore.</title>
        <authorList>
            <person name="Erill I."/>
            <person name="Caruso S.M."/>
        </authorList>
    </citation>
    <scope>NUCLEOTIDE SEQUENCE [LARGE SCALE GENOMIC DNA]</scope>
</reference>
<organism evidence="1 2">
    <name type="scientific">Bacillus phage AvesoBmore</name>
    <dbReference type="NCBI Taxonomy" id="1698451"/>
    <lineage>
        <taxon>Viruses</taxon>
        <taxon>Duplodnaviria</taxon>
        <taxon>Heunggongvirae</taxon>
        <taxon>Uroviricota</taxon>
        <taxon>Caudoviricetes</taxon>
        <taxon>Herelleviridae</taxon>
        <taxon>Bastillevirinae</taxon>
        <taxon>Bequatrovirus</taxon>
        <taxon>Bequatrovirus avesobmore</taxon>
    </lineage>
</organism>
<evidence type="ECO:0000313" key="2">
    <source>
        <dbReference type="Proteomes" id="UP000204647"/>
    </source>
</evidence>
<keyword evidence="2" id="KW-1185">Reference proteome</keyword>
<evidence type="ECO:0000313" key="1">
    <source>
        <dbReference type="EMBL" id="ALA13408.1"/>
    </source>
</evidence>